<dbReference type="EMBL" id="CAFBMG010000098">
    <property type="protein sequence ID" value="CAB4907599.1"/>
    <property type="molecule type" value="Genomic_DNA"/>
</dbReference>
<proteinExistence type="inferred from homology"/>
<evidence type="ECO:0000256" key="2">
    <source>
        <dbReference type="ARBA" id="ARBA00022649"/>
    </source>
</evidence>
<comment type="similarity">
    <text evidence="7">Belongs to the PINc/VapC protein family.</text>
</comment>
<dbReference type="InterPro" id="IPR029060">
    <property type="entry name" value="PIN-like_dom_sf"/>
</dbReference>
<dbReference type="HAMAP" id="MF_00265">
    <property type="entry name" value="VapC_Nob1"/>
    <property type="match status" value="1"/>
</dbReference>
<dbReference type="EMBL" id="CAEZYU010000202">
    <property type="protein sequence ID" value="CAB4764298.1"/>
    <property type="molecule type" value="Genomic_DNA"/>
</dbReference>
<comment type="cofactor">
    <cofactor evidence="1">
        <name>Mg(2+)</name>
        <dbReference type="ChEBI" id="CHEBI:18420"/>
    </cofactor>
</comment>
<dbReference type="GO" id="GO:0016787">
    <property type="term" value="F:hydrolase activity"/>
    <property type="evidence" value="ECO:0007669"/>
    <property type="project" value="UniProtKB-KW"/>
</dbReference>
<dbReference type="SUPFAM" id="SSF88723">
    <property type="entry name" value="PIN domain-like"/>
    <property type="match status" value="1"/>
</dbReference>
<evidence type="ECO:0000256" key="3">
    <source>
        <dbReference type="ARBA" id="ARBA00022722"/>
    </source>
</evidence>
<keyword evidence="3" id="KW-0540">Nuclease</keyword>
<reference evidence="9" key="1">
    <citation type="submission" date="2020-05" db="EMBL/GenBank/DDBJ databases">
        <authorList>
            <person name="Chiriac C."/>
            <person name="Salcher M."/>
            <person name="Ghai R."/>
            <person name="Kavagutti S V."/>
        </authorList>
    </citation>
    <scope>NUCLEOTIDE SEQUENCE</scope>
</reference>
<dbReference type="InterPro" id="IPR022907">
    <property type="entry name" value="VapC_family"/>
</dbReference>
<protein>
    <submittedName>
        <fullName evidence="9">Unannotated protein</fullName>
    </submittedName>
</protein>
<keyword evidence="5" id="KW-0378">Hydrolase</keyword>
<evidence type="ECO:0000256" key="6">
    <source>
        <dbReference type="ARBA" id="ARBA00022842"/>
    </source>
</evidence>
<evidence type="ECO:0000256" key="7">
    <source>
        <dbReference type="ARBA" id="ARBA00038093"/>
    </source>
</evidence>
<organism evidence="9">
    <name type="scientific">freshwater metagenome</name>
    <dbReference type="NCBI Taxonomy" id="449393"/>
    <lineage>
        <taxon>unclassified sequences</taxon>
        <taxon>metagenomes</taxon>
        <taxon>ecological metagenomes</taxon>
    </lineage>
</organism>
<name>A0A6J6BQL0_9ZZZZ</name>
<evidence type="ECO:0000256" key="5">
    <source>
        <dbReference type="ARBA" id="ARBA00022801"/>
    </source>
</evidence>
<evidence type="ECO:0000313" key="9">
    <source>
        <dbReference type="EMBL" id="CAB4541450.1"/>
    </source>
</evidence>
<dbReference type="Pfam" id="PF01850">
    <property type="entry name" value="PIN"/>
    <property type="match status" value="1"/>
</dbReference>
<evidence type="ECO:0000256" key="4">
    <source>
        <dbReference type="ARBA" id="ARBA00022723"/>
    </source>
</evidence>
<sequence>MVVDTSAIMALLLDEPEATRIDNLLSTTDQSVISAANHVELLMVTESRAGAEGVLLLDEALRRLEIGIEDVTAEVARLALDAWRRFGKGRHPAALNFGDSFAYGLARARNESLLFIGQDFAQTDIRSALEL</sequence>
<keyword evidence="6" id="KW-0460">Magnesium</keyword>
<dbReference type="AlphaFoldDB" id="A0A6J6BQL0"/>
<dbReference type="CDD" id="cd09871">
    <property type="entry name" value="PIN_MtVapC28-VapC30-like"/>
    <property type="match status" value="1"/>
</dbReference>
<evidence type="ECO:0000313" key="11">
    <source>
        <dbReference type="EMBL" id="CAB4907599.1"/>
    </source>
</evidence>
<evidence type="ECO:0000259" key="8">
    <source>
        <dbReference type="Pfam" id="PF01850"/>
    </source>
</evidence>
<dbReference type="InterPro" id="IPR002716">
    <property type="entry name" value="PIN_dom"/>
</dbReference>
<keyword evidence="4" id="KW-0479">Metal-binding</keyword>
<dbReference type="PANTHER" id="PTHR33653">
    <property type="entry name" value="RIBONUCLEASE VAPC2"/>
    <property type="match status" value="1"/>
</dbReference>
<dbReference type="EMBL" id="CAEZSF010000094">
    <property type="protein sequence ID" value="CAB4541450.1"/>
    <property type="molecule type" value="Genomic_DNA"/>
</dbReference>
<dbReference type="Gene3D" id="3.40.50.1010">
    <property type="entry name" value="5'-nuclease"/>
    <property type="match status" value="1"/>
</dbReference>
<evidence type="ECO:0000313" key="10">
    <source>
        <dbReference type="EMBL" id="CAB4764298.1"/>
    </source>
</evidence>
<dbReference type="GO" id="GO:0046872">
    <property type="term" value="F:metal ion binding"/>
    <property type="evidence" value="ECO:0007669"/>
    <property type="project" value="UniProtKB-KW"/>
</dbReference>
<evidence type="ECO:0000256" key="1">
    <source>
        <dbReference type="ARBA" id="ARBA00001946"/>
    </source>
</evidence>
<dbReference type="InterPro" id="IPR050556">
    <property type="entry name" value="Type_II_TA_system_RNase"/>
</dbReference>
<keyword evidence="2" id="KW-1277">Toxin-antitoxin system</keyword>
<dbReference type="GO" id="GO:0004540">
    <property type="term" value="F:RNA nuclease activity"/>
    <property type="evidence" value="ECO:0007669"/>
    <property type="project" value="InterPro"/>
</dbReference>
<gene>
    <name evidence="9" type="ORF">UFOPK1358_01044</name>
    <name evidence="10" type="ORF">UFOPK2766_02420</name>
    <name evidence="11" type="ORF">UFOPK3519_01209</name>
</gene>
<accession>A0A6J6BQL0</accession>
<dbReference type="PANTHER" id="PTHR33653:SF1">
    <property type="entry name" value="RIBONUCLEASE VAPC2"/>
    <property type="match status" value="1"/>
</dbReference>
<feature type="domain" description="PIN" evidence="8">
    <location>
        <begin position="1"/>
        <end position="124"/>
    </location>
</feature>